<protein>
    <submittedName>
        <fullName evidence="1">Uncharacterized protein</fullName>
    </submittedName>
</protein>
<sequence length="352" mass="39984">MAPHTHIPAPRNTIETYSARPEREPPRNDKGEIVCQHPACSDKNEIFRRPCEWNKHMDKHERPYKCSEPTCEQNPGFTYSGGLLRHMREVHKKGVGPARRPLYCPHANCIRSTGEGFTRRENLEEHLRRRHSYTGHYSPPPESHPSNNEESPDQPRKRRKTVDPESPDGEQINQHSQYPPLSDSRRESVRSELQTMIEEQPYANGSDSELTRDEAIRQLTLARQHIVQQQELIRRQDEQIRRLDGIVKNLPPGANYSTRPPERSFTAPAGSSSSLPAFLQQSDQSRVDETAPNPQTNGSAHVTGSPEEVTVVDPQQQTSDKEVQVTGNGNEPSRRIEIARDLVSERLASKAT</sequence>
<dbReference type="EMBL" id="JAPDRQ010000011">
    <property type="protein sequence ID" value="KAJ9663023.1"/>
    <property type="molecule type" value="Genomic_DNA"/>
</dbReference>
<comment type="caution">
    <text evidence="1">The sequence shown here is derived from an EMBL/GenBank/DDBJ whole genome shotgun (WGS) entry which is preliminary data.</text>
</comment>
<organism evidence="1 2">
    <name type="scientific">Neophaeococcomyces mojaviensis</name>
    <dbReference type="NCBI Taxonomy" id="3383035"/>
    <lineage>
        <taxon>Eukaryota</taxon>
        <taxon>Fungi</taxon>
        <taxon>Dikarya</taxon>
        <taxon>Ascomycota</taxon>
        <taxon>Pezizomycotina</taxon>
        <taxon>Eurotiomycetes</taxon>
        <taxon>Chaetothyriomycetidae</taxon>
        <taxon>Chaetothyriales</taxon>
        <taxon>Chaetothyriales incertae sedis</taxon>
        <taxon>Neophaeococcomyces</taxon>
    </lineage>
</organism>
<dbReference type="Proteomes" id="UP001172386">
    <property type="component" value="Unassembled WGS sequence"/>
</dbReference>
<name>A0ACC3AIZ1_9EURO</name>
<evidence type="ECO:0000313" key="2">
    <source>
        <dbReference type="Proteomes" id="UP001172386"/>
    </source>
</evidence>
<proteinExistence type="predicted"/>
<keyword evidence="2" id="KW-1185">Reference proteome</keyword>
<accession>A0ACC3AIZ1</accession>
<gene>
    <name evidence="1" type="ORF">H2198_001015</name>
</gene>
<reference evidence="1" key="1">
    <citation type="submission" date="2022-10" db="EMBL/GenBank/DDBJ databases">
        <title>Culturing micro-colonial fungi from biological soil crusts in the Mojave desert and describing Neophaeococcomyces mojavensis, and introducing the new genera and species Taxawa tesnikishii.</title>
        <authorList>
            <person name="Kurbessoian T."/>
            <person name="Stajich J.E."/>
        </authorList>
    </citation>
    <scope>NUCLEOTIDE SEQUENCE</scope>
    <source>
        <strain evidence="1">JES_112</strain>
    </source>
</reference>
<evidence type="ECO:0000313" key="1">
    <source>
        <dbReference type="EMBL" id="KAJ9663023.1"/>
    </source>
</evidence>